<accession>A0A838L8U6</accession>
<name>A0A838L8U6_9SPHN</name>
<protein>
    <submittedName>
        <fullName evidence="1">Uncharacterized protein</fullName>
    </submittedName>
</protein>
<evidence type="ECO:0000313" key="2">
    <source>
        <dbReference type="Proteomes" id="UP000570166"/>
    </source>
</evidence>
<reference evidence="1 2" key="1">
    <citation type="submission" date="2020-07" db="EMBL/GenBank/DDBJ databases">
        <authorList>
            <person name="Sun Q."/>
        </authorList>
    </citation>
    <scope>NUCLEOTIDE SEQUENCE [LARGE SCALE GENOMIC DNA]</scope>
    <source>
        <strain evidence="1 2">CGMCC 1.13654</strain>
    </source>
</reference>
<keyword evidence="2" id="KW-1185">Reference proteome</keyword>
<gene>
    <name evidence="1" type="ORF">HZF05_13915</name>
</gene>
<sequence>MTSESDDRHIHSELNLLGFRSRAAVVGLLQLTKELRQTGLLDDAATNRVRDAVVDELALMRPRHGTSAERRESLRKRLDALIGA</sequence>
<organism evidence="1 2">
    <name type="scientific">Sphingomonas chungangi</name>
    <dbReference type="NCBI Taxonomy" id="2683589"/>
    <lineage>
        <taxon>Bacteria</taxon>
        <taxon>Pseudomonadati</taxon>
        <taxon>Pseudomonadota</taxon>
        <taxon>Alphaproteobacteria</taxon>
        <taxon>Sphingomonadales</taxon>
        <taxon>Sphingomonadaceae</taxon>
        <taxon>Sphingomonas</taxon>
    </lineage>
</organism>
<comment type="caution">
    <text evidence="1">The sequence shown here is derived from an EMBL/GenBank/DDBJ whole genome shotgun (WGS) entry which is preliminary data.</text>
</comment>
<dbReference type="AlphaFoldDB" id="A0A838L8U6"/>
<proteinExistence type="predicted"/>
<dbReference type="EMBL" id="JACEIB010000024">
    <property type="protein sequence ID" value="MBA2935182.1"/>
    <property type="molecule type" value="Genomic_DNA"/>
</dbReference>
<evidence type="ECO:0000313" key="1">
    <source>
        <dbReference type="EMBL" id="MBA2935182.1"/>
    </source>
</evidence>
<dbReference type="Proteomes" id="UP000570166">
    <property type="component" value="Unassembled WGS sequence"/>
</dbReference>
<dbReference type="RefSeq" id="WP_160363776.1">
    <property type="nucleotide sequence ID" value="NZ_JACEIB010000024.1"/>
</dbReference>